<keyword evidence="2" id="KW-0288">FMN</keyword>
<dbReference type="SUPFAM" id="SSF52218">
    <property type="entry name" value="Flavoproteins"/>
    <property type="match status" value="1"/>
</dbReference>
<dbReference type="PANTHER" id="PTHR43278:SF2">
    <property type="entry name" value="IRON-SULFUR FLAVOPROTEIN"/>
    <property type="match status" value="1"/>
</dbReference>
<evidence type="ECO:0000313" key="5">
    <source>
        <dbReference type="Proteomes" id="UP001516588"/>
    </source>
</evidence>
<dbReference type="RefSeq" id="WP_226385128.1">
    <property type="nucleotide sequence ID" value="NZ_JADCKA010000005.1"/>
</dbReference>
<organism evidence="4 5">
    <name type="scientific">Gallibacter intestinalis</name>
    <dbReference type="NCBI Taxonomy" id="2779356"/>
    <lineage>
        <taxon>Bacteria</taxon>
        <taxon>Bacillati</taxon>
        <taxon>Bacillota</taxon>
        <taxon>Clostridia</taxon>
        <taxon>Eubacteriales</taxon>
        <taxon>Eubacteriaceae</taxon>
        <taxon>Gallibacter</taxon>
    </lineage>
</organism>
<accession>A0ABR9QX69</accession>
<evidence type="ECO:0000256" key="2">
    <source>
        <dbReference type="ARBA" id="ARBA00022643"/>
    </source>
</evidence>
<sequence length="191" mass="21729">MKCYILMGSPRKNGNTAALLEPFIDEMEKNGVSCETDWLYDMDIKGCVACLHCQHNMNEPDCALKDDMQSVIKKALECDILIYATPIYSWYCTAPMKAAMDRLIYCCNKTYMGQNGPRLLEGKKFASITSSGYRPEKGNSVWNMGLTNYSKHGGMNYIGVEGEKDHGYDHEFMSEEKAEHMRLFAREILSK</sequence>
<proteinExistence type="predicted"/>
<dbReference type="InterPro" id="IPR029039">
    <property type="entry name" value="Flavoprotein-like_sf"/>
</dbReference>
<reference evidence="4 5" key="1">
    <citation type="submission" date="2020-10" db="EMBL/GenBank/DDBJ databases">
        <title>ChiBAC.</title>
        <authorList>
            <person name="Zenner C."/>
            <person name="Hitch T.C.A."/>
            <person name="Clavel T."/>
        </authorList>
    </citation>
    <scope>NUCLEOTIDE SEQUENCE [LARGE SCALE GENOMIC DNA]</scope>
    <source>
        <strain evidence="4 5">DSM 108706</strain>
    </source>
</reference>
<protein>
    <submittedName>
        <fullName evidence="4">Flavodoxin family protein</fullName>
    </submittedName>
</protein>
<feature type="domain" description="NADPH-dependent FMN reductase-like" evidence="3">
    <location>
        <begin position="1"/>
        <end position="133"/>
    </location>
</feature>
<evidence type="ECO:0000259" key="3">
    <source>
        <dbReference type="Pfam" id="PF03358"/>
    </source>
</evidence>
<dbReference type="InterPro" id="IPR051796">
    <property type="entry name" value="ISF_SsuE-like"/>
</dbReference>
<keyword evidence="5" id="KW-1185">Reference proteome</keyword>
<dbReference type="InterPro" id="IPR005025">
    <property type="entry name" value="FMN_Rdtase-like_dom"/>
</dbReference>
<evidence type="ECO:0000313" key="4">
    <source>
        <dbReference type="EMBL" id="MBE5035482.1"/>
    </source>
</evidence>
<dbReference type="PANTHER" id="PTHR43278">
    <property type="entry name" value="NAD(P)H-DEPENDENT FMN-CONTAINING OXIDOREDUCTASE YWQN-RELATED"/>
    <property type="match status" value="1"/>
</dbReference>
<dbReference type="Proteomes" id="UP001516588">
    <property type="component" value="Unassembled WGS sequence"/>
</dbReference>
<dbReference type="Gene3D" id="3.40.50.360">
    <property type="match status" value="1"/>
</dbReference>
<name>A0ABR9QX69_9FIRM</name>
<comment type="caution">
    <text evidence="4">The sequence shown here is derived from an EMBL/GenBank/DDBJ whole genome shotgun (WGS) entry which is preliminary data.</text>
</comment>
<keyword evidence="1" id="KW-0285">Flavoprotein</keyword>
<evidence type="ECO:0000256" key="1">
    <source>
        <dbReference type="ARBA" id="ARBA00022630"/>
    </source>
</evidence>
<dbReference type="Pfam" id="PF03358">
    <property type="entry name" value="FMN_red"/>
    <property type="match status" value="1"/>
</dbReference>
<gene>
    <name evidence="4" type="ORF">INF20_04190</name>
</gene>
<dbReference type="EMBL" id="JADCKA010000005">
    <property type="protein sequence ID" value="MBE5035482.1"/>
    <property type="molecule type" value="Genomic_DNA"/>
</dbReference>